<dbReference type="PANTHER" id="PTHR33204">
    <property type="entry name" value="TRANSCRIPTIONAL REGULATOR, MARR FAMILY"/>
    <property type="match status" value="1"/>
</dbReference>
<dbReference type="GO" id="GO:0003677">
    <property type="term" value="F:DNA binding"/>
    <property type="evidence" value="ECO:0007669"/>
    <property type="project" value="UniProtKB-KW"/>
</dbReference>
<dbReference type="KEGG" id="nano:G5V58_16530"/>
<feature type="domain" description="HTH hxlR-type" evidence="4">
    <location>
        <begin position="1"/>
        <end position="78"/>
    </location>
</feature>
<organism evidence="5 6">
    <name type="scientific">Nocardioides anomalus</name>
    <dbReference type="NCBI Taxonomy" id="2712223"/>
    <lineage>
        <taxon>Bacteria</taxon>
        <taxon>Bacillati</taxon>
        <taxon>Actinomycetota</taxon>
        <taxon>Actinomycetes</taxon>
        <taxon>Propionibacteriales</taxon>
        <taxon>Nocardioidaceae</taxon>
        <taxon>Nocardioides</taxon>
    </lineage>
</organism>
<dbReference type="InterPro" id="IPR036390">
    <property type="entry name" value="WH_DNA-bd_sf"/>
</dbReference>
<dbReference type="Gene3D" id="1.10.10.10">
    <property type="entry name" value="Winged helix-like DNA-binding domain superfamily/Winged helix DNA-binding domain"/>
    <property type="match status" value="1"/>
</dbReference>
<evidence type="ECO:0000313" key="6">
    <source>
        <dbReference type="Proteomes" id="UP000502996"/>
    </source>
</evidence>
<evidence type="ECO:0000259" key="4">
    <source>
        <dbReference type="PROSITE" id="PS51118"/>
    </source>
</evidence>
<dbReference type="EMBL" id="CP049257">
    <property type="protein sequence ID" value="QIG46032.1"/>
    <property type="molecule type" value="Genomic_DNA"/>
</dbReference>
<accession>A0A6G6WLE1</accession>
<gene>
    <name evidence="5" type="ORF">G5V58_16530</name>
</gene>
<keyword evidence="6" id="KW-1185">Reference proteome</keyword>
<proteinExistence type="predicted"/>
<dbReference type="InterPro" id="IPR002577">
    <property type="entry name" value="HTH_HxlR"/>
</dbReference>
<evidence type="ECO:0000256" key="3">
    <source>
        <dbReference type="ARBA" id="ARBA00023163"/>
    </source>
</evidence>
<dbReference type="AlphaFoldDB" id="A0A6G6WLE1"/>
<keyword evidence="2" id="KW-0238">DNA-binding</keyword>
<name>A0A6G6WLE1_9ACTN</name>
<protein>
    <submittedName>
        <fullName evidence="5">Helix-turn-helix transcriptional regulator</fullName>
    </submittedName>
</protein>
<evidence type="ECO:0000256" key="2">
    <source>
        <dbReference type="ARBA" id="ARBA00023125"/>
    </source>
</evidence>
<keyword evidence="1" id="KW-0805">Transcription regulation</keyword>
<dbReference type="Proteomes" id="UP000502996">
    <property type="component" value="Chromosome"/>
</dbReference>
<dbReference type="PANTHER" id="PTHR33204:SF18">
    <property type="entry name" value="TRANSCRIPTIONAL REGULATORY PROTEIN"/>
    <property type="match status" value="1"/>
</dbReference>
<dbReference type="Pfam" id="PF01638">
    <property type="entry name" value="HxlR"/>
    <property type="match status" value="1"/>
</dbReference>
<reference evidence="5 6" key="1">
    <citation type="submission" date="2020-02" db="EMBL/GenBank/DDBJ databases">
        <title>Full genome sequence of Nocardioides sp. R-3366.</title>
        <authorList>
            <person name="Im W.-T."/>
        </authorList>
    </citation>
    <scope>NUCLEOTIDE SEQUENCE [LARGE SCALE GENOMIC DNA]</scope>
    <source>
        <strain evidence="5 6">R-3366</strain>
    </source>
</reference>
<sequence length="78" mass="8865">MLALGRGASRFSEVEAAVDGLSPRLLTARLRELEAHDLVEREVVPTTPVSVRYRLTPRGRDLLAAMQPLMTYHLRWHD</sequence>
<dbReference type="InterPro" id="IPR036388">
    <property type="entry name" value="WH-like_DNA-bd_sf"/>
</dbReference>
<evidence type="ECO:0000256" key="1">
    <source>
        <dbReference type="ARBA" id="ARBA00023015"/>
    </source>
</evidence>
<dbReference type="SUPFAM" id="SSF46785">
    <property type="entry name" value="Winged helix' DNA-binding domain"/>
    <property type="match status" value="1"/>
</dbReference>
<dbReference type="PROSITE" id="PS51118">
    <property type="entry name" value="HTH_HXLR"/>
    <property type="match status" value="1"/>
</dbReference>
<keyword evidence="3" id="KW-0804">Transcription</keyword>
<evidence type="ECO:0000313" key="5">
    <source>
        <dbReference type="EMBL" id="QIG46032.1"/>
    </source>
</evidence>